<sequence>MAKRIGPAKVKQYSLEFKFKAVQLSDKPGVLMKDVAESLCIHPFMLSKWRKAVPGPDTDIWEWALLVLGAGAFGLGTYLKSRANK</sequence>
<dbReference type="InterPro" id="IPR002514">
    <property type="entry name" value="Transposase_8"/>
</dbReference>
<keyword evidence="1" id="KW-0472">Membrane</keyword>
<gene>
    <name evidence="2" type="ORF">HHL11_09600</name>
</gene>
<dbReference type="AlphaFoldDB" id="A0A848H601"/>
<evidence type="ECO:0000313" key="2">
    <source>
        <dbReference type="EMBL" id="NML44003.1"/>
    </source>
</evidence>
<name>A0A848H601_9BURK</name>
<dbReference type="GO" id="GO:0004803">
    <property type="term" value="F:transposase activity"/>
    <property type="evidence" value="ECO:0007669"/>
    <property type="project" value="InterPro"/>
</dbReference>
<protein>
    <submittedName>
        <fullName evidence="2">Transposase</fullName>
    </submittedName>
</protein>
<dbReference type="Pfam" id="PF01527">
    <property type="entry name" value="HTH_Tnp_1"/>
    <property type="match status" value="1"/>
</dbReference>
<evidence type="ECO:0000313" key="3">
    <source>
        <dbReference type="Proteomes" id="UP000541185"/>
    </source>
</evidence>
<reference evidence="2 3" key="1">
    <citation type="submission" date="2020-04" db="EMBL/GenBank/DDBJ databases">
        <title>Ramlibacter sp. G-1-2-2 isolated from soil.</title>
        <authorList>
            <person name="Dahal R.H."/>
        </authorList>
    </citation>
    <scope>NUCLEOTIDE SEQUENCE [LARGE SCALE GENOMIC DNA]</scope>
    <source>
        <strain evidence="2 3">G-1-2-2</strain>
    </source>
</reference>
<feature type="transmembrane region" description="Helical" evidence="1">
    <location>
        <begin position="60"/>
        <end position="79"/>
    </location>
</feature>
<organism evidence="2 3">
    <name type="scientific">Ramlibacter agri</name>
    <dbReference type="NCBI Taxonomy" id="2728837"/>
    <lineage>
        <taxon>Bacteria</taxon>
        <taxon>Pseudomonadati</taxon>
        <taxon>Pseudomonadota</taxon>
        <taxon>Betaproteobacteria</taxon>
        <taxon>Burkholderiales</taxon>
        <taxon>Comamonadaceae</taxon>
        <taxon>Ramlibacter</taxon>
    </lineage>
</organism>
<comment type="caution">
    <text evidence="2">The sequence shown here is derived from an EMBL/GenBank/DDBJ whole genome shotgun (WGS) entry which is preliminary data.</text>
</comment>
<accession>A0A848H601</accession>
<dbReference type="InterPro" id="IPR009057">
    <property type="entry name" value="Homeodomain-like_sf"/>
</dbReference>
<dbReference type="GO" id="GO:0006313">
    <property type="term" value="P:DNA transposition"/>
    <property type="evidence" value="ECO:0007669"/>
    <property type="project" value="InterPro"/>
</dbReference>
<dbReference type="GO" id="GO:0003677">
    <property type="term" value="F:DNA binding"/>
    <property type="evidence" value="ECO:0007669"/>
    <property type="project" value="InterPro"/>
</dbReference>
<keyword evidence="1" id="KW-1133">Transmembrane helix</keyword>
<keyword evidence="1" id="KW-0812">Transmembrane</keyword>
<dbReference type="EMBL" id="JABBFX010000001">
    <property type="protein sequence ID" value="NML44003.1"/>
    <property type="molecule type" value="Genomic_DNA"/>
</dbReference>
<keyword evidence="3" id="KW-1185">Reference proteome</keyword>
<evidence type="ECO:0000256" key="1">
    <source>
        <dbReference type="SAM" id="Phobius"/>
    </source>
</evidence>
<proteinExistence type="predicted"/>
<dbReference type="SUPFAM" id="SSF46689">
    <property type="entry name" value="Homeodomain-like"/>
    <property type="match status" value="1"/>
</dbReference>
<dbReference type="Proteomes" id="UP000541185">
    <property type="component" value="Unassembled WGS sequence"/>
</dbReference>